<feature type="region of interest" description="Disordered" evidence="9">
    <location>
        <begin position="574"/>
        <end position="690"/>
    </location>
</feature>
<evidence type="ECO:0000256" key="7">
    <source>
        <dbReference type="ARBA" id="ARBA00023242"/>
    </source>
</evidence>
<dbReference type="GO" id="GO:0030687">
    <property type="term" value="C:preribosome, large subunit precursor"/>
    <property type="evidence" value="ECO:0007669"/>
    <property type="project" value="TreeGrafter"/>
</dbReference>
<keyword evidence="4 8" id="KW-0489">Methyltransferase</keyword>
<keyword evidence="5 8" id="KW-0808">Transferase</keyword>
<feature type="binding site" evidence="8">
    <location>
        <position position="89"/>
    </location>
    <ligand>
        <name>S-adenosyl-L-methionine</name>
        <dbReference type="ChEBI" id="CHEBI:59789"/>
    </ligand>
</feature>
<dbReference type="PANTHER" id="PTHR10920">
    <property type="entry name" value="RIBOSOMAL RNA METHYLTRANSFERASE"/>
    <property type="match status" value="1"/>
</dbReference>
<feature type="binding site" evidence="8">
    <location>
        <position position="55"/>
    </location>
    <ligand>
        <name>S-adenosyl-L-methionine</name>
        <dbReference type="ChEBI" id="CHEBI:59789"/>
    </ligand>
</feature>
<feature type="region of interest" description="Disordered" evidence="9">
    <location>
        <begin position="832"/>
        <end position="876"/>
    </location>
</feature>
<dbReference type="GO" id="GO:0005730">
    <property type="term" value="C:nucleolus"/>
    <property type="evidence" value="ECO:0007669"/>
    <property type="project" value="UniProtKB-SubCell"/>
</dbReference>
<feature type="binding site" evidence="8">
    <location>
        <position position="73"/>
    </location>
    <ligand>
        <name>S-adenosyl-L-methionine</name>
        <dbReference type="ChEBI" id="CHEBI:59789"/>
    </ligand>
</feature>
<keyword evidence="7 8" id="KW-0539">Nucleus</keyword>
<feature type="compositionally biased region" description="Basic residues" evidence="9">
    <location>
        <begin position="832"/>
        <end position="843"/>
    </location>
</feature>
<evidence type="ECO:0000259" key="11">
    <source>
        <dbReference type="Pfam" id="PF07780"/>
    </source>
</evidence>
<dbReference type="InterPro" id="IPR029063">
    <property type="entry name" value="SAM-dependent_MTases_sf"/>
</dbReference>
<feature type="domain" description="DUF3381" evidence="12">
    <location>
        <begin position="233"/>
        <end position="387"/>
    </location>
</feature>
<feature type="compositionally biased region" description="Basic and acidic residues" evidence="9">
    <location>
        <begin position="351"/>
        <end position="372"/>
    </location>
</feature>
<dbReference type="InterPro" id="IPR050082">
    <property type="entry name" value="RNA_methyltr_RlmE"/>
</dbReference>
<feature type="compositionally biased region" description="Basic residues" evidence="9">
    <location>
        <begin position="856"/>
        <end position="876"/>
    </location>
</feature>
<dbReference type="Pfam" id="PF07780">
    <property type="entry name" value="Spb1_C"/>
    <property type="match status" value="1"/>
</dbReference>
<feature type="binding site" evidence="8">
    <location>
        <position position="53"/>
    </location>
    <ligand>
        <name>S-adenosyl-L-methionine</name>
        <dbReference type="ChEBI" id="CHEBI:59789"/>
    </ligand>
</feature>
<feature type="compositionally biased region" description="Basic and acidic residues" evidence="9">
    <location>
        <begin position="581"/>
        <end position="639"/>
    </location>
</feature>
<feature type="compositionally biased region" description="Basic and acidic residues" evidence="9">
    <location>
        <begin position="784"/>
        <end position="794"/>
    </location>
</feature>
<dbReference type="InterPro" id="IPR002877">
    <property type="entry name" value="RNA_MeTrfase_FtsJ_dom"/>
</dbReference>
<evidence type="ECO:0000313" key="14">
    <source>
        <dbReference type="Proteomes" id="UP001286313"/>
    </source>
</evidence>
<dbReference type="GO" id="GO:0008650">
    <property type="term" value="F:rRNA (uridine-2'-O-)-methyltransferase activity"/>
    <property type="evidence" value="ECO:0007669"/>
    <property type="project" value="TreeGrafter"/>
</dbReference>
<comment type="catalytic activity">
    <reaction evidence="8">
        <text>a ribonucleotide in rRNA + S-adenosyl-L-methionine = a 2'-O-methylribonucleotide in rRNA + S-adenosyl-L-homocysteine + H(+)</text>
        <dbReference type="Rhea" id="RHEA:48628"/>
        <dbReference type="Rhea" id="RHEA-COMP:12164"/>
        <dbReference type="Rhea" id="RHEA-COMP:12165"/>
        <dbReference type="ChEBI" id="CHEBI:15378"/>
        <dbReference type="ChEBI" id="CHEBI:57856"/>
        <dbReference type="ChEBI" id="CHEBI:59789"/>
        <dbReference type="ChEBI" id="CHEBI:90675"/>
        <dbReference type="ChEBI" id="CHEBI:90676"/>
    </reaction>
</comment>
<dbReference type="HAMAP" id="MF_01547">
    <property type="entry name" value="RNA_methyltr_E"/>
    <property type="match status" value="1"/>
</dbReference>
<dbReference type="PANTHER" id="PTHR10920:SF13">
    <property type="entry name" value="PRE-RRNA 2'-O-RIBOSE RNA METHYLTRANSFERASE FTSJ3"/>
    <property type="match status" value="1"/>
</dbReference>
<feature type="compositionally biased region" description="Basic and acidic residues" evidence="9">
    <location>
        <begin position="464"/>
        <end position="480"/>
    </location>
</feature>
<dbReference type="SUPFAM" id="SSF53335">
    <property type="entry name" value="S-adenosyl-L-methionine-dependent methyltransferases"/>
    <property type="match status" value="1"/>
</dbReference>
<feature type="active site" description="Proton acceptor" evidence="8">
    <location>
        <position position="154"/>
    </location>
</feature>
<evidence type="ECO:0000256" key="1">
    <source>
        <dbReference type="ARBA" id="ARBA00004604"/>
    </source>
</evidence>
<dbReference type="Proteomes" id="UP001286313">
    <property type="component" value="Unassembled WGS sequence"/>
</dbReference>
<evidence type="ECO:0000256" key="4">
    <source>
        <dbReference type="ARBA" id="ARBA00022603"/>
    </source>
</evidence>
<dbReference type="InterPro" id="IPR028589">
    <property type="entry name" value="SPB1-like"/>
</dbReference>
<dbReference type="FunFam" id="3.40.50.150:FF:000004">
    <property type="entry name" value="AdoMet-dependent rRNA methyltransferase SPB1"/>
    <property type="match status" value="1"/>
</dbReference>
<evidence type="ECO:0000313" key="13">
    <source>
        <dbReference type="EMBL" id="KAK3874577.1"/>
    </source>
</evidence>
<evidence type="ECO:0000256" key="3">
    <source>
        <dbReference type="ARBA" id="ARBA00022552"/>
    </source>
</evidence>
<gene>
    <name evidence="13" type="ORF">Pcinc_020469</name>
</gene>
<feature type="region of interest" description="Disordered" evidence="9">
    <location>
        <begin position="779"/>
        <end position="810"/>
    </location>
</feature>
<keyword evidence="2 8" id="KW-0690">Ribosome biogenesis</keyword>
<keyword evidence="6 8" id="KW-0949">S-adenosyl-L-methionine</keyword>
<reference evidence="13" key="1">
    <citation type="submission" date="2023-10" db="EMBL/GenBank/DDBJ databases">
        <title>Genome assemblies of two species of porcelain crab, Petrolisthes cinctipes and Petrolisthes manimaculis (Anomura: Porcellanidae).</title>
        <authorList>
            <person name="Angst P."/>
        </authorList>
    </citation>
    <scope>NUCLEOTIDE SEQUENCE</scope>
    <source>
        <strain evidence="13">PB745_01</strain>
        <tissue evidence="13">Gill</tissue>
    </source>
</reference>
<dbReference type="AlphaFoldDB" id="A0AAE1FK44"/>
<accession>A0AAE1FK44</accession>
<dbReference type="InterPro" id="IPR012920">
    <property type="entry name" value="rRNA_MeTfrase_SPB1-like_C"/>
</dbReference>
<dbReference type="GO" id="GO:0000463">
    <property type="term" value="P:maturation of LSU-rRNA from tricistronic rRNA transcript (SSU-rRNA, 5.8S rRNA, LSU-rRNA)"/>
    <property type="evidence" value="ECO:0007669"/>
    <property type="project" value="TreeGrafter"/>
</dbReference>
<feature type="compositionally biased region" description="Basic and acidic residues" evidence="9">
    <location>
        <begin position="330"/>
        <end position="344"/>
    </location>
</feature>
<evidence type="ECO:0000256" key="5">
    <source>
        <dbReference type="ARBA" id="ARBA00022679"/>
    </source>
</evidence>
<evidence type="ECO:0000259" key="12">
    <source>
        <dbReference type="Pfam" id="PF11861"/>
    </source>
</evidence>
<dbReference type="GO" id="GO:0016435">
    <property type="term" value="F:rRNA (guanine) methyltransferase activity"/>
    <property type="evidence" value="ECO:0007669"/>
    <property type="project" value="TreeGrafter"/>
</dbReference>
<comment type="subcellular location">
    <subcellularLocation>
        <location evidence="1 8">Nucleus</location>
        <location evidence="1 8">Nucleolus</location>
    </subcellularLocation>
</comment>
<feature type="region of interest" description="Disordered" evidence="9">
    <location>
        <begin position="460"/>
        <end position="523"/>
    </location>
</feature>
<proteinExistence type="inferred from homology"/>
<evidence type="ECO:0000259" key="10">
    <source>
        <dbReference type="Pfam" id="PF01728"/>
    </source>
</evidence>
<comment type="function">
    <text evidence="8">Probable methyltransferase involved in the maturation of rRNA and in the biogenesis of ribosomal subunits.</text>
</comment>
<feature type="compositionally biased region" description="Basic residues" evidence="9">
    <location>
        <begin position="373"/>
        <end position="382"/>
    </location>
</feature>
<dbReference type="InterPro" id="IPR015507">
    <property type="entry name" value="rRNA-MeTfrase_E"/>
</dbReference>
<dbReference type="EMBL" id="JAWQEG010002093">
    <property type="protein sequence ID" value="KAK3874577.1"/>
    <property type="molecule type" value="Genomic_DNA"/>
</dbReference>
<feature type="domain" description="Ribosomal RNA methyltransferase FtsJ" evidence="10">
    <location>
        <begin position="21"/>
        <end position="197"/>
    </location>
</feature>
<organism evidence="13 14">
    <name type="scientific">Petrolisthes cinctipes</name>
    <name type="common">Flat porcelain crab</name>
    <dbReference type="NCBI Taxonomy" id="88211"/>
    <lineage>
        <taxon>Eukaryota</taxon>
        <taxon>Metazoa</taxon>
        <taxon>Ecdysozoa</taxon>
        <taxon>Arthropoda</taxon>
        <taxon>Crustacea</taxon>
        <taxon>Multicrustacea</taxon>
        <taxon>Malacostraca</taxon>
        <taxon>Eumalacostraca</taxon>
        <taxon>Eucarida</taxon>
        <taxon>Decapoda</taxon>
        <taxon>Pleocyemata</taxon>
        <taxon>Anomura</taxon>
        <taxon>Galatheoidea</taxon>
        <taxon>Porcellanidae</taxon>
        <taxon>Petrolisthes</taxon>
    </lineage>
</organism>
<dbReference type="Pfam" id="PF11861">
    <property type="entry name" value="DUF3381"/>
    <property type="match status" value="1"/>
</dbReference>
<evidence type="ECO:0000256" key="2">
    <source>
        <dbReference type="ARBA" id="ARBA00022517"/>
    </source>
</evidence>
<feature type="domain" description="Ribosomal RNA methyltransferase SPB1-like C-terminal" evidence="11">
    <location>
        <begin position="659"/>
        <end position="864"/>
    </location>
</feature>
<keyword evidence="14" id="KW-1185">Reference proteome</keyword>
<feature type="region of interest" description="Disordered" evidence="9">
    <location>
        <begin position="321"/>
        <end position="383"/>
    </location>
</feature>
<dbReference type="Pfam" id="PF01728">
    <property type="entry name" value="FtsJ"/>
    <property type="match status" value="1"/>
</dbReference>
<feature type="binding site" evidence="8">
    <location>
        <position position="114"/>
    </location>
    <ligand>
        <name>S-adenosyl-L-methionine</name>
        <dbReference type="ChEBI" id="CHEBI:59789"/>
    </ligand>
</feature>
<dbReference type="HAMAP" id="MF_03163">
    <property type="entry name" value="RNA_methyltr_E_SPB1"/>
    <property type="match status" value="1"/>
</dbReference>
<dbReference type="Gene3D" id="3.40.50.150">
    <property type="entry name" value="Vaccinia Virus protein VP39"/>
    <property type="match status" value="1"/>
</dbReference>
<protein>
    <recommendedName>
        <fullName evidence="8">Putative rRNA methyltransferase</fullName>
        <ecNumber evidence="8">2.1.1.-</ecNumber>
    </recommendedName>
    <alternativeName>
        <fullName evidence="8">2'-O-ribose RNA methyltransferase SPB1 homolog</fullName>
    </alternativeName>
</protein>
<keyword evidence="3 8" id="KW-0698">rRNA processing</keyword>
<comment type="caution">
    <text evidence="13">The sequence shown here is derived from an EMBL/GenBank/DDBJ whole genome shotgun (WGS) entry which is preliminary data.</text>
</comment>
<evidence type="ECO:0000256" key="6">
    <source>
        <dbReference type="ARBA" id="ARBA00022691"/>
    </source>
</evidence>
<name>A0AAE1FK44_PETCI</name>
<evidence type="ECO:0000256" key="9">
    <source>
        <dbReference type="SAM" id="MobiDB-lite"/>
    </source>
</evidence>
<comment type="similarity">
    <text evidence="8">Belongs to the class I-like SAM-binding methyltransferase superfamily. RNA methyltransferase RlmE family. SPB1 subfamily.</text>
</comment>
<dbReference type="InterPro" id="IPR024576">
    <property type="entry name" value="rRNA_MeTfrase_Spb1_DUF3381"/>
</dbReference>
<evidence type="ECO:0000256" key="8">
    <source>
        <dbReference type="HAMAP-Rule" id="MF_03163"/>
    </source>
</evidence>
<dbReference type="EC" id="2.1.1.-" evidence="8"/>
<dbReference type="GO" id="GO:0000466">
    <property type="term" value="P:maturation of 5.8S rRNA from tricistronic rRNA transcript (SSU-rRNA, 5.8S rRNA, LSU-rRNA)"/>
    <property type="evidence" value="ECO:0007669"/>
    <property type="project" value="TreeGrafter"/>
</dbReference>
<sequence>MPKTGAARKDRYYLRARREGYRARSAYKLIQLNERYGFLQKSRVCVDLCSSPGSWMQVAKKYMPVSSLIVGVDLYPISPLPGAITIVGDITTDKLRHELKTTLKTWKADIVLNDGAPNVGANWLQDAYQQNLLTLHAFKLACEVLQKGGIFLTKVFRSKDYFSLEYVFRKLFKKVEATKPAASRYVSAEIFVLCQGFLAPAKIDPQFFSPEHVFQDIQKETQTSLNILKPLTSKPKAEGYEDGATTLYYEIPVSEFINEGNFLEILQRASKLEFDDEALKNHKRTTPEIIENCKDIKVLGRKDLRLLLAWRKHLRADMKLEKEKEEEEEAAKQMEQKGEEKKVEGEEEEKELEKLDKEIKEMKLEQAQEEKRDRKRKKKEKNKLKEKLRLLSVIPGDTGPTEQAAGGLFNLEGLAQAQSMDKVVDQDADVLVSESEDEFIPKPPKYVKYKVGETVLHRSGRYYLDPDNKEGVDNDNRSDSGSDVEGLGMENRELPQLEGGEDAIDNADKSHPLITDLVGDSEVDKRARKAETWFDQDVFKDLETDAVEDYEIDASMSKFKARGGEVLGKEEVIEKRKKRLMQKEEKAQNMKKEKSQKRKEEKSLKKMEKTADDIVPTSKREEMEIRMEEQLEEQARDAPDSDYDSDNSDSSEGSDSDDPTNVMGPNMPRAAVGAGGGVLVKKSRKKKEDQNGLDEIGLALATKMIHSKKVKRDMIDDGWNRYMFGDEDDVPAWFVNSEKKHNAPEVEVEPEDLRMYRDRNKNVNARTIKKVVEAKARKWRRTKKLMEKARKKADNVTSSGTMSEREKAHEIKRLYKTALAPLKKKDTKYVVMKKKNLGKRPKGTKGPYKMVDKRLKKDKRAAKLATAKKSRKGKRK</sequence>
<feature type="compositionally biased region" description="Acidic residues" evidence="9">
    <location>
        <begin position="640"/>
        <end position="658"/>
    </location>
</feature>